<proteinExistence type="predicted"/>
<evidence type="ECO:0000313" key="8">
    <source>
        <dbReference type="Proteomes" id="UP001597391"/>
    </source>
</evidence>
<protein>
    <submittedName>
        <fullName evidence="7">NAD(P)/FAD-dependent oxidoreductase</fullName>
    </submittedName>
</protein>
<accession>A0ABW5XFS5</accession>
<feature type="region of interest" description="Disordered" evidence="5">
    <location>
        <begin position="116"/>
        <end position="149"/>
    </location>
</feature>
<keyword evidence="2" id="KW-0285">Flavoprotein</keyword>
<dbReference type="InterPro" id="IPR036188">
    <property type="entry name" value="FAD/NAD-bd_sf"/>
</dbReference>
<evidence type="ECO:0000313" key="7">
    <source>
        <dbReference type="EMBL" id="MFD2840810.1"/>
    </source>
</evidence>
<name>A0ABW5XFS5_9MICO</name>
<evidence type="ECO:0000259" key="6">
    <source>
        <dbReference type="Pfam" id="PF07992"/>
    </source>
</evidence>
<comment type="caution">
    <text evidence="7">The sequence shown here is derived from an EMBL/GenBank/DDBJ whole genome shotgun (WGS) entry which is preliminary data.</text>
</comment>
<dbReference type="RefSeq" id="WP_377466719.1">
    <property type="nucleotide sequence ID" value="NZ_JBHUOP010000004.1"/>
</dbReference>
<dbReference type="EMBL" id="JBHUOP010000004">
    <property type="protein sequence ID" value="MFD2840810.1"/>
    <property type="molecule type" value="Genomic_DNA"/>
</dbReference>
<dbReference type="Gene3D" id="3.30.390.30">
    <property type="match status" value="1"/>
</dbReference>
<evidence type="ECO:0000256" key="1">
    <source>
        <dbReference type="ARBA" id="ARBA00001974"/>
    </source>
</evidence>
<dbReference type="InterPro" id="IPR016156">
    <property type="entry name" value="FAD/NAD-linked_Rdtase_dimer_sf"/>
</dbReference>
<evidence type="ECO:0000256" key="3">
    <source>
        <dbReference type="ARBA" id="ARBA00022827"/>
    </source>
</evidence>
<dbReference type="PANTHER" id="PTHR43557:SF2">
    <property type="entry name" value="RIESKE DOMAIN-CONTAINING PROTEIN-RELATED"/>
    <property type="match status" value="1"/>
</dbReference>
<dbReference type="Pfam" id="PF07992">
    <property type="entry name" value="Pyr_redox_2"/>
    <property type="match status" value="1"/>
</dbReference>
<dbReference type="PANTHER" id="PTHR43557">
    <property type="entry name" value="APOPTOSIS-INDUCING FACTOR 1"/>
    <property type="match status" value="1"/>
</dbReference>
<gene>
    <name evidence="7" type="ORF">ACFSYH_09525</name>
</gene>
<dbReference type="InterPro" id="IPR050446">
    <property type="entry name" value="FAD-oxidoreductase/Apoptosis"/>
</dbReference>
<evidence type="ECO:0000256" key="5">
    <source>
        <dbReference type="SAM" id="MobiDB-lite"/>
    </source>
</evidence>
<dbReference type="PRINTS" id="PR00368">
    <property type="entry name" value="FADPNR"/>
</dbReference>
<evidence type="ECO:0000256" key="4">
    <source>
        <dbReference type="ARBA" id="ARBA00023002"/>
    </source>
</evidence>
<dbReference type="Gene3D" id="3.50.50.60">
    <property type="entry name" value="FAD/NAD(P)-binding domain"/>
    <property type="match status" value="3"/>
</dbReference>
<dbReference type="SUPFAM" id="SSF51905">
    <property type="entry name" value="FAD/NAD(P)-binding domain"/>
    <property type="match status" value="1"/>
</dbReference>
<keyword evidence="3" id="KW-0274">FAD</keyword>
<dbReference type="InterPro" id="IPR023753">
    <property type="entry name" value="FAD/NAD-binding_dom"/>
</dbReference>
<sequence length="542" mass="56877">MASASTLPVSQIGSVLIVGAGLAGLRTAQALRGHGFTGHITVIGAESHAPYDRPPLSKHLFDNDSPVFLSSDIDADLHTLADQVLLGRRVVELIPQPSGWRVGSVPAAFSDDIEISDESPTSQRGDAPLPGGSFTHAGTPTDSRSTNDVKPEAAEHLVDAVVLALGAAPVVLPSLEQALTLHTWDDARTLRSILTARVSSPSQVTLAPASHPNTRGPLDQHSIASLPDAPVVAASCDIHDLLIVGAGWIGVELAAVARAQGLSVCVVEASSAPLERHLGVEIGERIAEWIHENHGELLTDSQVRMVDTDANGISRVLVVNGTGDERELRARAVVSAIGARPATTWLPGYIATSAHGAVLTDPRGQVYLETNALPTNLNALPMHLYAVGDCAVREDAVHGRVTGGHWAVALNDPERIAAALTGSDLSVRPAAPHVFSTQFGHDVNLFGTPDLDHDEVIFRDYPDGSWTALYVRPDDAPPSVSETDSAQTTGAVAGHAERWLVEAVFTVDAPRDASQARKLTANGPFSIAAGNASDLSLPLKNL</sequence>
<keyword evidence="4" id="KW-0560">Oxidoreductase</keyword>
<organism evidence="7 8">
    <name type="scientific">Populibacterium corticicola</name>
    <dbReference type="NCBI Taxonomy" id="1812826"/>
    <lineage>
        <taxon>Bacteria</taxon>
        <taxon>Bacillati</taxon>
        <taxon>Actinomycetota</taxon>
        <taxon>Actinomycetes</taxon>
        <taxon>Micrococcales</taxon>
        <taxon>Jonesiaceae</taxon>
        <taxon>Populibacterium</taxon>
    </lineage>
</organism>
<keyword evidence="8" id="KW-1185">Reference proteome</keyword>
<dbReference type="Proteomes" id="UP001597391">
    <property type="component" value="Unassembled WGS sequence"/>
</dbReference>
<comment type="cofactor">
    <cofactor evidence="1">
        <name>FAD</name>
        <dbReference type="ChEBI" id="CHEBI:57692"/>
    </cofactor>
</comment>
<feature type="domain" description="FAD/NAD(P)-binding" evidence="6">
    <location>
        <begin position="14"/>
        <end position="400"/>
    </location>
</feature>
<reference evidence="8" key="1">
    <citation type="journal article" date="2019" name="Int. J. Syst. Evol. Microbiol.">
        <title>The Global Catalogue of Microorganisms (GCM) 10K type strain sequencing project: providing services to taxonomists for standard genome sequencing and annotation.</title>
        <authorList>
            <consortium name="The Broad Institute Genomics Platform"/>
            <consortium name="The Broad Institute Genome Sequencing Center for Infectious Disease"/>
            <person name="Wu L."/>
            <person name="Ma J."/>
        </authorList>
    </citation>
    <scope>NUCLEOTIDE SEQUENCE [LARGE SCALE GENOMIC DNA]</scope>
    <source>
        <strain evidence="8">KCTC 33576</strain>
    </source>
</reference>
<evidence type="ECO:0000256" key="2">
    <source>
        <dbReference type="ARBA" id="ARBA00022630"/>
    </source>
</evidence>